<proteinExistence type="predicted"/>
<reference evidence="3 4" key="1">
    <citation type="submission" date="2023-07" db="EMBL/GenBank/DDBJ databases">
        <title>Sorghum-associated microbial communities from plants grown in Nebraska, USA.</title>
        <authorList>
            <person name="Schachtman D."/>
        </authorList>
    </citation>
    <scope>NUCLEOTIDE SEQUENCE [LARGE SCALE GENOMIC DNA]</scope>
    <source>
        <strain evidence="3 4">596</strain>
    </source>
</reference>
<evidence type="ECO:0000256" key="1">
    <source>
        <dbReference type="SAM" id="MobiDB-lite"/>
    </source>
</evidence>
<sequence length="132" mass="15002">MPWLLAARRKKLLHLLLLPLLKLLPLQLLLLTQSRLMPLLLLPRLLTPLLRLLTLPSLLTLPRPLMQSRLKPLLPSNLRIIVRKTGRETGFFSSRFSPRASTRPDQLRQGHVPSLANPSRTHQNALQATAAR</sequence>
<feature type="compositionally biased region" description="Polar residues" evidence="1">
    <location>
        <begin position="92"/>
        <end position="104"/>
    </location>
</feature>
<keyword evidence="2" id="KW-1133">Transmembrane helix</keyword>
<keyword evidence="2" id="KW-0472">Membrane</keyword>
<feature type="region of interest" description="Disordered" evidence="1">
    <location>
        <begin position="92"/>
        <end position="132"/>
    </location>
</feature>
<feature type="transmembrane region" description="Helical" evidence="2">
    <location>
        <begin position="12"/>
        <end position="30"/>
    </location>
</feature>
<feature type="compositionally biased region" description="Polar residues" evidence="1">
    <location>
        <begin position="116"/>
        <end position="132"/>
    </location>
</feature>
<organism evidence="3 4">
    <name type="scientific">Herbaspirillum frisingense</name>
    <dbReference type="NCBI Taxonomy" id="92645"/>
    <lineage>
        <taxon>Bacteria</taxon>
        <taxon>Pseudomonadati</taxon>
        <taxon>Pseudomonadota</taxon>
        <taxon>Betaproteobacteria</taxon>
        <taxon>Burkholderiales</taxon>
        <taxon>Oxalobacteraceae</taxon>
        <taxon>Herbaspirillum</taxon>
    </lineage>
</organism>
<accession>A0ABU1PF46</accession>
<keyword evidence="4" id="KW-1185">Reference proteome</keyword>
<evidence type="ECO:0000256" key="2">
    <source>
        <dbReference type="SAM" id="Phobius"/>
    </source>
</evidence>
<dbReference type="Proteomes" id="UP001260715">
    <property type="component" value="Unassembled WGS sequence"/>
</dbReference>
<evidence type="ECO:0000313" key="4">
    <source>
        <dbReference type="Proteomes" id="UP001260715"/>
    </source>
</evidence>
<keyword evidence="2" id="KW-0812">Transmembrane</keyword>
<gene>
    <name evidence="3" type="ORF">J2W50_001971</name>
</gene>
<comment type="caution">
    <text evidence="3">The sequence shown here is derived from an EMBL/GenBank/DDBJ whole genome shotgun (WGS) entry which is preliminary data.</text>
</comment>
<dbReference type="EMBL" id="JAVDSJ010000002">
    <property type="protein sequence ID" value="MDR6583773.1"/>
    <property type="molecule type" value="Genomic_DNA"/>
</dbReference>
<protein>
    <submittedName>
        <fullName evidence="3">Uncharacterized protein</fullName>
    </submittedName>
</protein>
<evidence type="ECO:0000313" key="3">
    <source>
        <dbReference type="EMBL" id="MDR6583773.1"/>
    </source>
</evidence>
<name>A0ABU1PF46_9BURK</name>